<keyword evidence="4" id="KW-0238">DNA-binding</keyword>
<dbReference type="Pfam" id="PF00872">
    <property type="entry name" value="Transposase_mut"/>
    <property type="match status" value="1"/>
</dbReference>
<organism evidence="6 7">
    <name type="scientific">Thermochromatium tepidum ATCC 43061</name>
    <dbReference type="NCBI Taxonomy" id="316276"/>
    <lineage>
        <taxon>Bacteria</taxon>
        <taxon>Pseudomonadati</taxon>
        <taxon>Pseudomonadota</taxon>
        <taxon>Gammaproteobacteria</taxon>
        <taxon>Chromatiales</taxon>
        <taxon>Chromatiaceae</taxon>
        <taxon>Thermochromatium</taxon>
    </lineage>
</organism>
<evidence type="ECO:0000256" key="1">
    <source>
        <dbReference type="ARBA" id="ARBA00002190"/>
    </source>
</evidence>
<reference evidence="6 7" key="1">
    <citation type="submission" date="2019-12" db="EMBL/GenBank/DDBJ databases">
        <title>The complete genome of the thermophilic, anoxygenic phototrophic gammaproteobacterium Thermochromatium tepidum.</title>
        <authorList>
            <person name="Sattley W.M."/>
            <person name="Swingley W.D."/>
            <person name="Burchell B.M."/>
            <person name="Gurbani S.A."/>
            <person name="Kujawa C.M."/>
            <person name="Nuccio D.A."/>
            <person name="Schladweiler J."/>
            <person name="Shaffer K.N."/>
            <person name="Stokes L.M."/>
            <person name="Touchman J.W."/>
            <person name="Blankenship R.E."/>
            <person name="Madigan M.T."/>
        </authorList>
    </citation>
    <scope>NUCLEOTIDE SEQUENCE [LARGE SCALE GENOMIC DNA]</scope>
    <source>
        <strain evidence="6 7">ATCC 43061</strain>
    </source>
</reference>
<protein>
    <submittedName>
        <fullName evidence="6">Uncharacterized protein</fullName>
    </submittedName>
</protein>
<dbReference type="GO" id="GO:0004803">
    <property type="term" value="F:transposase activity"/>
    <property type="evidence" value="ECO:0007669"/>
    <property type="project" value="InterPro"/>
</dbReference>
<comment type="similarity">
    <text evidence="2">Belongs to the transposase mutator family.</text>
</comment>
<dbReference type="GO" id="GO:0003677">
    <property type="term" value="F:DNA binding"/>
    <property type="evidence" value="ECO:0007669"/>
    <property type="project" value="UniProtKB-KW"/>
</dbReference>
<dbReference type="KEGG" id="ttp:E6P07_11395"/>
<keyword evidence="7" id="KW-1185">Reference proteome</keyword>
<dbReference type="InterPro" id="IPR001207">
    <property type="entry name" value="Transposase_mutator"/>
</dbReference>
<evidence type="ECO:0000313" key="7">
    <source>
        <dbReference type="Proteomes" id="UP000426424"/>
    </source>
</evidence>
<proteinExistence type="inferred from homology"/>
<keyword evidence="5" id="KW-0233">DNA recombination</keyword>
<evidence type="ECO:0000256" key="5">
    <source>
        <dbReference type="ARBA" id="ARBA00023172"/>
    </source>
</evidence>
<comment type="function">
    <text evidence="1">Required for the transposition of the insertion element.</text>
</comment>
<evidence type="ECO:0000256" key="2">
    <source>
        <dbReference type="ARBA" id="ARBA00010961"/>
    </source>
</evidence>
<dbReference type="GO" id="GO:0006313">
    <property type="term" value="P:DNA transposition"/>
    <property type="evidence" value="ECO:0007669"/>
    <property type="project" value="InterPro"/>
</dbReference>
<evidence type="ECO:0000256" key="3">
    <source>
        <dbReference type="ARBA" id="ARBA00022578"/>
    </source>
</evidence>
<dbReference type="Proteomes" id="UP000426424">
    <property type="component" value="Chromosome"/>
</dbReference>
<dbReference type="EMBL" id="CP039268">
    <property type="protein sequence ID" value="QGU33527.1"/>
    <property type="molecule type" value="Genomic_DNA"/>
</dbReference>
<keyword evidence="3" id="KW-0815">Transposition</keyword>
<accession>A0A6I6EKA5</accession>
<evidence type="ECO:0000313" key="6">
    <source>
        <dbReference type="EMBL" id="QGU33527.1"/>
    </source>
</evidence>
<dbReference type="RefSeq" id="WP_153975719.1">
    <property type="nucleotide sequence ID" value="NZ_CP039268.1"/>
</dbReference>
<dbReference type="AlphaFoldDB" id="A0A6I6EKA5"/>
<gene>
    <name evidence="6" type="ORF">E6P07_11395</name>
</gene>
<evidence type="ECO:0000256" key="4">
    <source>
        <dbReference type="ARBA" id="ARBA00023125"/>
    </source>
</evidence>
<name>A0A6I6EKA5_THETI</name>
<sequence length="104" mass="11647">MATVIKNFGKVEIAINNLTEEKTMADDSMAFVQMIRQQGGEDFLRSLVEGVLAKLMDYEVSSQIGAGLHERSGERGAYRKYEASMKNTGWGSTRWRSSSMARSF</sequence>